<sequence length="192" mass="21759">MARTKFTNWLSLMGNRLFDFFSECEDRSRLKGIFRLFKLLSITLILLLLTTINANENDTEDQIQVQGGRDIGLTTMVDCYLISTIPEPYIQFKKISIAPNPTNGSKWVTLKIKAVSKTSLPITKATYYIDDSEPVQIKPRDGECNERREYFKTKVFIGNLSAGEHIIVAQVFNSDGDSDSRILQIIVSPTVE</sequence>
<protein>
    <submittedName>
        <fullName evidence="1">Uncharacterized protein</fullName>
    </submittedName>
</protein>
<comment type="caution">
    <text evidence="1">The sequence shown here is derived from an EMBL/GenBank/DDBJ whole genome shotgun (WGS) entry which is preliminary data.</text>
</comment>
<dbReference type="AlphaFoldDB" id="A0A9D5KCR4"/>
<proteinExistence type="predicted"/>
<dbReference type="EMBL" id="WJKJ01000364">
    <property type="protein sequence ID" value="MBD3365710.1"/>
    <property type="molecule type" value="Genomic_DNA"/>
</dbReference>
<name>A0A9D5KCR4_UNCW3</name>
<reference evidence="1" key="1">
    <citation type="submission" date="2019-11" db="EMBL/GenBank/DDBJ databases">
        <title>Microbial mats filling the niche in hypersaline microbial mats.</title>
        <authorList>
            <person name="Wong H.L."/>
            <person name="Macleod F.I."/>
            <person name="White R.A. III"/>
            <person name="Burns B.P."/>
        </authorList>
    </citation>
    <scope>NUCLEOTIDE SEQUENCE</scope>
    <source>
        <strain evidence="1">Bin_327</strain>
    </source>
</reference>
<organism evidence="1 2">
    <name type="scientific">candidate division WOR-3 bacterium</name>
    <dbReference type="NCBI Taxonomy" id="2052148"/>
    <lineage>
        <taxon>Bacteria</taxon>
        <taxon>Bacteria division WOR-3</taxon>
    </lineage>
</organism>
<evidence type="ECO:0000313" key="2">
    <source>
        <dbReference type="Proteomes" id="UP000630660"/>
    </source>
</evidence>
<gene>
    <name evidence="1" type="ORF">GF359_10900</name>
</gene>
<dbReference type="Proteomes" id="UP000630660">
    <property type="component" value="Unassembled WGS sequence"/>
</dbReference>
<accession>A0A9D5KCR4</accession>
<evidence type="ECO:0000313" key="1">
    <source>
        <dbReference type="EMBL" id="MBD3365710.1"/>
    </source>
</evidence>